<keyword evidence="3" id="KW-1185">Reference proteome</keyword>
<evidence type="ECO:0000313" key="3">
    <source>
        <dbReference type="Proteomes" id="UP001410394"/>
    </source>
</evidence>
<feature type="region of interest" description="Disordered" evidence="1">
    <location>
        <begin position="125"/>
        <end position="160"/>
    </location>
</feature>
<comment type="caution">
    <text evidence="2">The sequence shown here is derived from an EMBL/GenBank/DDBJ whole genome shotgun (WGS) entry which is preliminary data.</text>
</comment>
<organism evidence="2 3">
    <name type="scientific">Uliginosibacterium sediminicola</name>
    <dbReference type="NCBI Taxonomy" id="2024550"/>
    <lineage>
        <taxon>Bacteria</taxon>
        <taxon>Pseudomonadati</taxon>
        <taxon>Pseudomonadota</taxon>
        <taxon>Betaproteobacteria</taxon>
        <taxon>Rhodocyclales</taxon>
        <taxon>Zoogloeaceae</taxon>
        <taxon>Uliginosibacterium</taxon>
    </lineage>
</organism>
<dbReference type="RefSeq" id="WP_345919153.1">
    <property type="nucleotide sequence ID" value="NZ_JBDIVE010000003.1"/>
</dbReference>
<protein>
    <submittedName>
        <fullName evidence="2">Uncharacterized protein</fullName>
    </submittedName>
</protein>
<reference evidence="2 3" key="1">
    <citation type="journal article" date="2018" name="Int. J. Syst. Evol. Microbiol.">
        <title>Uliginosibacterium sediminicola sp. nov., isolated from freshwater sediment.</title>
        <authorList>
            <person name="Hwang W.M."/>
            <person name="Kim S.M."/>
            <person name="Kang K."/>
            <person name="Ahn T.Y."/>
        </authorList>
    </citation>
    <scope>NUCLEOTIDE SEQUENCE [LARGE SCALE GENOMIC DNA]</scope>
    <source>
        <strain evidence="2 3">M1-21</strain>
    </source>
</reference>
<gene>
    <name evidence="2" type="ORF">ABDB84_07825</name>
</gene>
<sequence length="160" mass="17589">MHPIHDTDVLLLLAITLASKRKPAALDEIAVGLGMIQPRLPQEAKLIEAFARLSTYGLIALREGGYTLSIEAQKIMATVPVKGETQARIFSLKEKLASYNGTPRHDTVQPAAEELAAAISAWRASLPPPTKSERFAERKEKEKEVKRAYGRAARGPRVNH</sequence>
<name>A0ABU9YXT5_9RHOO</name>
<evidence type="ECO:0000313" key="2">
    <source>
        <dbReference type="EMBL" id="MEN3068384.1"/>
    </source>
</evidence>
<proteinExistence type="predicted"/>
<dbReference type="Proteomes" id="UP001410394">
    <property type="component" value="Unassembled WGS sequence"/>
</dbReference>
<dbReference type="EMBL" id="JBDIVE010000003">
    <property type="protein sequence ID" value="MEN3068384.1"/>
    <property type="molecule type" value="Genomic_DNA"/>
</dbReference>
<evidence type="ECO:0000256" key="1">
    <source>
        <dbReference type="SAM" id="MobiDB-lite"/>
    </source>
</evidence>
<accession>A0ABU9YXT5</accession>
<feature type="compositionally biased region" description="Basic and acidic residues" evidence="1">
    <location>
        <begin position="131"/>
        <end position="147"/>
    </location>
</feature>